<dbReference type="AlphaFoldDB" id="A0AAW0MKD6"/>
<reference evidence="3" key="1">
    <citation type="submission" date="2024-04" db="EMBL/GenBank/DDBJ databases">
        <title>Salinicola lusitanus LLJ914,a marine bacterium isolated from the Okinawa Trough.</title>
        <authorList>
            <person name="Li J."/>
        </authorList>
    </citation>
    <scope>NUCLEOTIDE SEQUENCE [LARGE SCALE GENOMIC DNA]</scope>
</reference>
<feature type="compositionally biased region" description="Basic and acidic residues" evidence="1">
    <location>
        <begin position="100"/>
        <end position="115"/>
    </location>
</feature>
<name>A0AAW0MKD6_9GOBI</name>
<proteinExistence type="predicted"/>
<keyword evidence="3" id="KW-1185">Reference proteome</keyword>
<accession>A0AAW0MKD6</accession>
<feature type="region of interest" description="Disordered" evidence="1">
    <location>
        <begin position="74"/>
        <end position="135"/>
    </location>
</feature>
<evidence type="ECO:0000256" key="1">
    <source>
        <dbReference type="SAM" id="MobiDB-lite"/>
    </source>
</evidence>
<evidence type="ECO:0000313" key="2">
    <source>
        <dbReference type="EMBL" id="KAK7877241.1"/>
    </source>
</evidence>
<protein>
    <submittedName>
        <fullName evidence="2">Uncharacterized protein</fullName>
    </submittedName>
</protein>
<organism evidence="2 3">
    <name type="scientific">Mugilogobius chulae</name>
    <name type="common">yellowstripe goby</name>
    <dbReference type="NCBI Taxonomy" id="88201"/>
    <lineage>
        <taxon>Eukaryota</taxon>
        <taxon>Metazoa</taxon>
        <taxon>Chordata</taxon>
        <taxon>Craniata</taxon>
        <taxon>Vertebrata</taxon>
        <taxon>Euteleostomi</taxon>
        <taxon>Actinopterygii</taxon>
        <taxon>Neopterygii</taxon>
        <taxon>Teleostei</taxon>
        <taxon>Neoteleostei</taxon>
        <taxon>Acanthomorphata</taxon>
        <taxon>Gobiaria</taxon>
        <taxon>Gobiiformes</taxon>
        <taxon>Gobioidei</taxon>
        <taxon>Gobiidae</taxon>
        <taxon>Gobionellinae</taxon>
        <taxon>Mugilogobius</taxon>
    </lineage>
</organism>
<sequence length="200" mass="21059">MCSGRNSPGASHIHLSAGSVIFGAVGETLPGVWGAGCGSCRVLGGWVSPCPRCEGEDTGGGGSAFVLAPQISANPEQPRIKGPGASPGAVTPRQRRGKAPRKELLSRRETTRGPRGEPGPEPGPKTSQTPRSRLPSHVEKMWCFNPKKRWFLTVTGDATSLADVVAKVCVVRRQGGHLGAVRKQPHVEAAFGHKSTKRAF</sequence>
<dbReference type="Proteomes" id="UP001460270">
    <property type="component" value="Unassembled WGS sequence"/>
</dbReference>
<dbReference type="EMBL" id="JBBPFD010000709">
    <property type="protein sequence ID" value="KAK7877241.1"/>
    <property type="molecule type" value="Genomic_DNA"/>
</dbReference>
<gene>
    <name evidence="2" type="ORF">WMY93_032042</name>
</gene>
<comment type="caution">
    <text evidence="2">The sequence shown here is derived from an EMBL/GenBank/DDBJ whole genome shotgun (WGS) entry which is preliminary data.</text>
</comment>
<evidence type="ECO:0000313" key="3">
    <source>
        <dbReference type="Proteomes" id="UP001460270"/>
    </source>
</evidence>